<keyword evidence="2" id="KW-1185">Reference proteome</keyword>
<name>A0A3M7P522_BRAPC</name>
<dbReference type="Proteomes" id="UP000276133">
    <property type="component" value="Unassembled WGS sequence"/>
</dbReference>
<sequence>MKRDFYQILAILLVNQLNHLESTVSFRSNGISLLDA</sequence>
<comment type="caution">
    <text evidence="1">The sequence shown here is derived from an EMBL/GenBank/DDBJ whole genome shotgun (WGS) entry which is preliminary data.</text>
</comment>
<gene>
    <name evidence="1" type="ORF">BpHYR1_054527</name>
</gene>
<proteinExistence type="predicted"/>
<feature type="non-terminal residue" evidence="1">
    <location>
        <position position="36"/>
    </location>
</feature>
<accession>A0A3M7P522</accession>
<evidence type="ECO:0000313" key="2">
    <source>
        <dbReference type="Proteomes" id="UP000276133"/>
    </source>
</evidence>
<dbReference type="AlphaFoldDB" id="A0A3M7P522"/>
<reference evidence="1 2" key="1">
    <citation type="journal article" date="2018" name="Sci. Rep.">
        <title>Genomic signatures of local adaptation to the degree of environmental predictability in rotifers.</title>
        <authorList>
            <person name="Franch-Gras L."/>
            <person name="Hahn C."/>
            <person name="Garcia-Roger E.M."/>
            <person name="Carmona M.J."/>
            <person name="Serra M."/>
            <person name="Gomez A."/>
        </authorList>
    </citation>
    <scope>NUCLEOTIDE SEQUENCE [LARGE SCALE GENOMIC DNA]</scope>
    <source>
        <strain evidence="1">HYR1</strain>
    </source>
</reference>
<evidence type="ECO:0000313" key="1">
    <source>
        <dbReference type="EMBL" id="RMZ94123.1"/>
    </source>
</evidence>
<dbReference type="EMBL" id="REGN01013281">
    <property type="protein sequence ID" value="RMZ94123.1"/>
    <property type="molecule type" value="Genomic_DNA"/>
</dbReference>
<protein>
    <submittedName>
        <fullName evidence="1">Uncharacterized protein</fullName>
    </submittedName>
</protein>
<organism evidence="1 2">
    <name type="scientific">Brachionus plicatilis</name>
    <name type="common">Marine rotifer</name>
    <name type="synonym">Brachionus muelleri</name>
    <dbReference type="NCBI Taxonomy" id="10195"/>
    <lineage>
        <taxon>Eukaryota</taxon>
        <taxon>Metazoa</taxon>
        <taxon>Spiralia</taxon>
        <taxon>Gnathifera</taxon>
        <taxon>Rotifera</taxon>
        <taxon>Eurotatoria</taxon>
        <taxon>Monogononta</taxon>
        <taxon>Pseudotrocha</taxon>
        <taxon>Ploima</taxon>
        <taxon>Brachionidae</taxon>
        <taxon>Brachionus</taxon>
    </lineage>
</organism>